<dbReference type="GO" id="GO:0005829">
    <property type="term" value="C:cytosol"/>
    <property type="evidence" value="ECO:0007669"/>
    <property type="project" value="TreeGrafter"/>
</dbReference>
<evidence type="ECO:0000256" key="9">
    <source>
        <dbReference type="ARBA" id="ARBA00069974"/>
    </source>
</evidence>
<keyword evidence="3" id="KW-0328">Glycosyltransferase</keyword>
<keyword evidence="4" id="KW-0808">Transferase</keyword>
<dbReference type="InterPro" id="IPR023214">
    <property type="entry name" value="HAD_sf"/>
</dbReference>
<dbReference type="EMBL" id="BMKM01000012">
    <property type="protein sequence ID" value="GGE32018.1"/>
    <property type="molecule type" value="Genomic_DNA"/>
</dbReference>
<proteinExistence type="inferred from homology"/>
<dbReference type="Pfam" id="PF02358">
    <property type="entry name" value="Trehalose_PPase"/>
    <property type="match status" value="1"/>
</dbReference>
<evidence type="ECO:0000256" key="3">
    <source>
        <dbReference type="ARBA" id="ARBA00022676"/>
    </source>
</evidence>
<dbReference type="CDD" id="cd01627">
    <property type="entry name" value="HAD_TPP"/>
    <property type="match status" value="1"/>
</dbReference>
<evidence type="ECO:0000256" key="1">
    <source>
        <dbReference type="ARBA" id="ARBA00006330"/>
    </source>
</evidence>
<dbReference type="SUPFAM" id="SSF56784">
    <property type="entry name" value="HAD-like"/>
    <property type="match status" value="1"/>
</dbReference>
<comment type="similarity">
    <text evidence="2">Belongs to the glycosyltransferase 20 family.</text>
</comment>
<evidence type="ECO:0000256" key="8">
    <source>
        <dbReference type="ARBA" id="ARBA00066821"/>
    </source>
</evidence>
<dbReference type="RefSeq" id="WP_182499612.1">
    <property type="nucleotide sequence ID" value="NZ_BMKM01000012.1"/>
</dbReference>
<dbReference type="EC" id="2.4.1.213" evidence="8"/>
<dbReference type="Gene3D" id="3.30.70.1020">
    <property type="entry name" value="Trehalose-6-phosphate phosphatase related protein, domain 2"/>
    <property type="match status" value="1"/>
</dbReference>
<evidence type="ECO:0000313" key="12">
    <source>
        <dbReference type="Proteomes" id="UP000614460"/>
    </source>
</evidence>
<dbReference type="FunFam" id="3.40.50.2000:FF:000010">
    <property type="entry name" value="Alpha,alpha-trehalose-phosphate synthase"/>
    <property type="match status" value="1"/>
</dbReference>
<dbReference type="GO" id="GO:0004805">
    <property type="term" value="F:trehalose-phosphatase activity"/>
    <property type="evidence" value="ECO:0007669"/>
    <property type="project" value="TreeGrafter"/>
</dbReference>
<evidence type="ECO:0000256" key="10">
    <source>
        <dbReference type="ARBA" id="ARBA00080497"/>
    </source>
</evidence>
<evidence type="ECO:0000313" key="11">
    <source>
        <dbReference type="EMBL" id="GGE32018.1"/>
    </source>
</evidence>
<dbReference type="PANTHER" id="PTHR10788">
    <property type="entry name" value="TREHALOSE-6-PHOSPHATE SYNTHASE"/>
    <property type="match status" value="1"/>
</dbReference>
<gene>
    <name evidence="11" type="ORF">GCM10011516_32170</name>
</gene>
<dbReference type="Proteomes" id="UP000614460">
    <property type="component" value="Unassembled WGS sequence"/>
</dbReference>
<evidence type="ECO:0000256" key="2">
    <source>
        <dbReference type="ARBA" id="ARBA00008799"/>
    </source>
</evidence>
<evidence type="ECO:0000256" key="4">
    <source>
        <dbReference type="ARBA" id="ARBA00022679"/>
    </source>
</evidence>
<dbReference type="AlphaFoldDB" id="A0A8H9G1B8"/>
<comment type="catalytic activity">
    <reaction evidence="5">
        <text>ADP-alpha-D-glucose + sn-glycerol 3-phosphate = 2-O-(alpha-D-glucopyranosyl)-sn-glycerol 3-phosphate + ADP + H(+)</text>
        <dbReference type="Rhea" id="RHEA:12881"/>
        <dbReference type="ChEBI" id="CHEBI:15378"/>
        <dbReference type="ChEBI" id="CHEBI:57498"/>
        <dbReference type="ChEBI" id="CHEBI:57597"/>
        <dbReference type="ChEBI" id="CHEBI:87089"/>
        <dbReference type="ChEBI" id="CHEBI:456216"/>
        <dbReference type="EC" id="2.4.1.213"/>
    </reaction>
</comment>
<name>A0A8H9G1B8_9SPHI</name>
<dbReference type="Gene3D" id="3.40.50.2000">
    <property type="entry name" value="Glycogen Phosphorylase B"/>
    <property type="match status" value="2"/>
</dbReference>
<accession>A0A8H9G1B8</accession>
<dbReference type="InterPro" id="IPR006379">
    <property type="entry name" value="HAD-SF_hydro_IIB"/>
</dbReference>
<protein>
    <recommendedName>
        <fullName evidence="9">Glucosylglycerol-phosphate synthase</fullName>
        <ecNumber evidence="8">2.4.1.213</ecNumber>
    </recommendedName>
    <alternativeName>
        <fullName evidence="10">Glucosyl-glycerol-phosphate synthase</fullName>
    </alternativeName>
</protein>
<dbReference type="NCBIfam" id="TIGR00685">
    <property type="entry name" value="T6PP"/>
    <property type="match status" value="1"/>
</dbReference>
<evidence type="ECO:0000256" key="6">
    <source>
        <dbReference type="ARBA" id="ARBA00055920"/>
    </source>
</evidence>
<keyword evidence="12" id="KW-1185">Reference proteome</keyword>
<dbReference type="InterPro" id="IPR001830">
    <property type="entry name" value="Glyco_trans_20"/>
</dbReference>
<dbReference type="InterPro" id="IPR036412">
    <property type="entry name" value="HAD-like_sf"/>
</dbReference>
<comment type="function">
    <text evidence="6">Involved in salt tolerance by producing GG-phosphate from ADP-glucose and glycerol-3-phosphate (G3P), an intermediate in the synthesis of the osmolyte glucosylglycerol (GG).</text>
</comment>
<sequence length="734" mass="85007">MLHNPDILDSGTLIISNRLPIKIERKKSKLKFTPSEGGLATGLGSFYKENGSWWIGWPGIIPKNKEEEDLIREELKKLNLIPVFLTEKEIKGYYEGFSNAILWPLCHYRPSYVELKQEFWLSYVEVNKKFSDATLPYIKEHTRVWVHDYQLMLVPKFIREAIDNCSIGYFHHIPFPPIELFKMLPWRDELLEGLLGSDLIGFHTYENVDNFLDSCSGILNLQNNINNLKIKGRTILVDVFPMGIDYEKYKNQALSTETVAYSKQLKSLYDQQKIILSVDRLDYSKGIIQRLTSFEILLNDHPELHGKIVLYMLIVPSRDQVNQYKKLRNEIDRKVGNINSVYGKPGWQPIAYFYNSLKFPVLSALYVAADVCWVTSLYDGMNLVAKEYIASKQETSGVLVISEFAGASKELSDALVINPYAVHRTSRTLYEAICMDQEEQDERMHASQEIVSKYTVHHWVNLFMQRLEEIKHQQQLELSRKVREKVEQKIKSQYQEGSNRLILLDYDGTLVGFNKNADKAIPTEDVYDVLDKLSQDPKNLITIISGRKYTNLEHWFSKKPYFLIAEHGIWSNYPNHDWHLVPGLTNTWKTKVLPILQRFTDRTAGSSIEEKSHSLAWHYRKVERAFGLRQAQELLQELRHINQVLELQIINGDRVIEIKNKLVNKGEAAVNMVKEIEPDFILCIGDDATDEDMFIALPDNSITIKVGDKQSHAKYYVENHKEVIELLSSLGENK</sequence>
<dbReference type="NCBIfam" id="NF011071">
    <property type="entry name" value="PRK14501.1"/>
    <property type="match status" value="1"/>
</dbReference>
<organism evidence="11 12">
    <name type="scientific">Sphingobacterium cellulitidis</name>
    <dbReference type="NCBI Taxonomy" id="1768011"/>
    <lineage>
        <taxon>Bacteria</taxon>
        <taxon>Pseudomonadati</taxon>
        <taxon>Bacteroidota</taxon>
        <taxon>Sphingobacteriia</taxon>
        <taxon>Sphingobacteriales</taxon>
        <taxon>Sphingobacteriaceae</taxon>
        <taxon>Sphingobacterium</taxon>
    </lineage>
</organism>
<dbReference type="PANTHER" id="PTHR10788:SF106">
    <property type="entry name" value="BCDNA.GH08860"/>
    <property type="match status" value="1"/>
</dbReference>
<reference evidence="11" key="2">
    <citation type="submission" date="2020-09" db="EMBL/GenBank/DDBJ databases">
        <authorList>
            <person name="Sun Q."/>
            <person name="Zhou Y."/>
        </authorList>
    </citation>
    <scope>NUCLEOTIDE SEQUENCE</scope>
    <source>
        <strain evidence="11">CGMCC 1.15966</strain>
    </source>
</reference>
<dbReference type="SUPFAM" id="SSF53756">
    <property type="entry name" value="UDP-Glycosyltransferase/glycogen phosphorylase"/>
    <property type="match status" value="1"/>
</dbReference>
<comment type="caution">
    <text evidence="11">The sequence shown here is derived from an EMBL/GenBank/DDBJ whole genome shotgun (WGS) entry which is preliminary data.</text>
</comment>
<dbReference type="GO" id="GO:0003825">
    <property type="term" value="F:alpha,alpha-trehalose-phosphate synthase (UDP-forming) activity"/>
    <property type="evidence" value="ECO:0007669"/>
    <property type="project" value="TreeGrafter"/>
</dbReference>
<dbReference type="CDD" id="cd03788">
    <property type="entry name" value="GT20_TPS"/>
    <property type="match status" value="1"/>
</dbReference>
<evidence type="ECO:0000256" key="5">
    <source>
        <dbReference type="ARBA" id="ARBA00052754"/>
    </source>
</evidence>
<dbReference type="Pfam" id="PF00982">
    <property type="entry name" value="Glyco_transf_20"/>
    <property type="match status" value="1"/>
</dbReference>
<dbReference type="NCBIfam" id="TIGR01484">
    <property type="entry name" value="HAD-SF-IIB"/>
    <property type="match status" value="1"/>
</dbReference>
<comment type="similarity">
    <text evidence="1">In the C-terminal section; belongs to the trehalose phosphatase family.</text>
</comment>
<comment type="pathway">
    <text evidence="7">Glycan metabolism; glucosylglycerol biosynthesis.</text>
</comment>
<dbReference type="GO" id="GO:0005992">
    <property type="term" value="P:trehalose biosynthetic process"/>
    <property type="evidence" value="ECO:0007669"/>
    <property type="project" value="InterPro"/>
</dbReference>
<dbReference type="InterPro" id="IPR003337">
    <property type="entry name" value="Trehalose_PPase"/>
</dbReference>
<dbReference type="GO" id="GO:0033828">
    <property type="term" value="F:glucosylglycerol-phosphate synthase activity"/>
    <property type="evidence" value="ECO:0007669"/>
    <property type="project" value="UniProtKB-EC"/>
</dbReference>
<evidence type="ECO:0000256" key="7">
    <source>
        <dbReference type="ARBA" id="ARBA00060702"/>
    </source>
</evidence>
<dbReference type="Gene3D" id="3.40.50.1000">
    <property type="entry name" value="HAD superfamily/HAD-like"/>
    <property type="match status" value="1"/>
</dbReference>
<reference evidence="11" key="1">
    <citation type="journal article" date="2014" name="Int. J. Syst. Evol. Microbiol.">
        <title>Complete genome sequence of Corynebacterium casei LMG S-19264T (=DSM 44701T), isolated from a smear-ripened cheese.</title>
        <authorList>
            <consortium name="US DOE Joint Genome Institute (JGI-PGF)"/>
            <person name="Walter F."/>
            <person name="Albersmeier A."/>
            <person name="Kalinowski J."/>
            <person name="Ruckert C."/>
        </authorList>
    </citation>
    <scope>NUCLEOTIDE SEQUENCE</scope>
    <source>
        <strain evidence="11">CGMCC 1.15966</strain>
    </source>
</reference>